<dbReference type="InterPro" id="IPR011032">
    <property type="entry name" value="GroES-like_sf"/>
</dbReference>
<dbReference type="Gene3D" id="2.40.50.140">
    <property type="entry name" value="Nucleic acid-binding proteins"/>
    <property type="match status" value="4"/>
</dbReference>
<keyword evidence="7" id="KW-0521">NADP</keyword>
<evidence type="ECO:0000259" key="13">
    <source>
        <dbReference type="SMART" id="SM00829"/>
    </source>
</evidence>
<comment type="function">
    <text evidence="11">As part of the replication protein A (RPA/RP-A), a single-stranded DNA-binding heterotrimeric complex, may play an essential role in DNA replication, recombination and repair. Binds and stabilizes single-stranded DNA intermediates, preventing complementary DNA reannealing and recruiting different proteins involved in DNA metabolism.</text>
</comment>
<dbReference type="PANTHER" id="PTHR48106">
    <property type="entry name" value="QUINONE OXIDOREDUCTASE PIG3-RELATED"/>
    <property type="match status" value="1"/>
</dbReference>
<evidence type="ECO:0000256" key="5">
    <source>
        <dbReference type="ARBA" id="ARBA00022771"/>
    </source>
</evidence>
<gene>
    <name evidence="14" type="primary">RFA1</name>
    <name evidence="14" type="ORF">IMSHALPRED_010403</name>
</gene>
<dbReference type="GO" id="GO:0000781">
    <property type="term" value="C:chromosome, telomeric region"/>
    <property type="evidence" value="ECO:0007669"/>
    <property type="project" value="UniProtKB-ARBA"/>
</dbReference>
<keyword evidence="8" id="KW-0560">Oxidoreductase</keyword>
<dbReference type="SMART" id="SM00829">
    <property type="entry name" value="PKS_ER"/>
    <property type="match status" value="1"/>
</dbReference>
<evidence type="ECO:0000256" key="2">
    <source>
        <dbReference type="ARBA" id="ARBA00005690"/>
    </source>
</evidence>
<feature type="compositionally biased region" description="Polar residues" evidence="12">
    <location>
        <begin position="158"/>
        <end position="170"/>
    </location>
</feature>
<dbReference type="Gene3D" id="3.90.180.10">
    <property type="entry name" value="Medium-chain alcohol dehydrogenases, catalytic domain"/>
    <property type="match status" value="1"/>
</dbReference>
<dbReference type="Pfam" id="PF01336">
    <property type="entry name" value="tRNA_anti-codon"/>
    <property type="match status" value="1"/>
</dbReference>
<dbReference type="InterPro" id="IPR014189">
    <property type="entry name" value="Quinone_OxRdtase_PIG3"/>
</dbReference>
<evidence type="ECO:0000256" key="1">
    <source>
        <dbReference type="ARBA" id="ARBA00004123"/>
    </source>
</evidence>
<dbReference type="GO" id="GO:0006310">
    <property type="term" value="P:DNA recombination"/>
    <property type="evidence" value="ECO:0007669"/>
    <property type="project" value="InterPro"/>
</dbReference>
<dbReference type="Pfam" id="PF04057">
    <property type="entry name" value="Rep-A_N"/>
    <property type="match status" value="1"/>
</dbReference>
<evidence type="ECO:0000256" key="4">
    <source>
        <dbReference type="ARBA" id="ARBA00022723"/>
    </source>
</evidence>
<dbReference type="Proteomes" id="UP000664534">
    <property type="component" value="Unassembled WGS sequence"/>
</dbReference>
<reference evidence="14" key="1">
    <citation type="submission" date="2021-03" db="EMBL/GenBank/DDBJ databases">
        <authorList>
            <person name="Tagirdzhanova G."/>
        </authorList>
    </citation>
    <scope>NUCLEOTIDE SEQUENCE</scope>
</reference>
<dbReference type="CDD" id="cd04474">
    <property type="entry name" value="RPA1_DBD_A"/>
    <property type="match status" value="1"/>
</dbReference>
<dbReference type="PANTHER" id="PTHR48106:SF18">
    <property type="entry name" value="QUINONE OXIDOREDUCTASE PIG3"/>
    <property type="match status" value="1"/>
</dbReference>
<dbReference type="Pfam" id="PF08646">
    <property type="entry name" value="Rep_fac-A_C"/>
    <property type="match status" value="1"/>
</dbReference>
<dbReference type="GO" id="GO:0008270">
    <property type="term" value="F:zinc ion binding"/>
    <property type="evidence" value="ECO:0007669"/>
    <property type="project" value="UniProtKB-KW"/>
</dbReference>
<dbReference type="NCBIfam" id="TIGR00617">
    <property type="entry name" value="rpa1"/>
    <property type="match status" value="1"/>
</dbReference>
<keyword evidence="4 11" id="KW-0479">Metal-binding</keyword>
<dbReference type="InterPro" id="IPR020843">
    <property type="entry name" value="ER"/>
</dbReference>
<dbReference type="Pfam" id="PF08240">
    <property type="entry name" value="ADH_N"/>
    <property type="match status" value="1"/>
</dbReference>
<dbReference type="NCBIfam" id="TIGR02824">
    <property type="entry name" value="quinone_pig3"/>
    <property type="match status" value="1"/>
</dbReference>
<evidence type="ECO:0000256" key="6">
    <source>
        <dbReference type="ARBA" id="ARBA00022833"/>
    </source>
</evidence>
<comment type="subcellular location">
    <subcellularLocation>
        <location evidence="1 11">Nucleus</location>
    </subcellularLocation>
</comment>
<protein>
    <recommendedName>
        <fullName evidence="11">Replication protein A subunit</fullName>
    </recommendedName>
</protein>
<dbReference type="FunFam" id="2.40.50.140:FF:000041">
    <property type="entry name" value="Replication protein A subunit"/>
    <property type="match status" value="1"/>
</dbReference>
<dbReference type="InterPro" id="IPR013955">
    <property type="entry name" value="Rep_factor-A_C"/>
</dbReference>
<dbReference type="Gene3D" id="3.40.50.720">
    <property type="entry name" value="NAD(P)-binding Rossmann-like Domain"/>
    <property type="match status" value="1"/>
</dbReference>
<dbReference type="GO" id="GO:0070402">
    <property type="term" value="F:NADPH binding"/>
    <property type="evidence" value="ECO:0007669"/>
    <property type="project" value="TreeGrafter"/>
</dbReference>
<evidence type="ECO:0000256" key="8">
    <source>
        <dbReference type="ARBA" id="ARBA00023002"/>
    </source>
</evidence>
<dbReference type="FunFam" id="2.40.50.140:FF:000064">
    <property type="entry name" value="Replication protein A subunit"/>
    <property type="match status" value="1"/>
</dbReference>
<evidence type="ECO:0000313" key="14">
    <source>
        <dbReference type="EMBL" id="CAF9935945.1"/>
    </source>
</evidence>
<comment type="caution">
    <text evidence="14">The sequence shown here is derived from an EMBL/GenBank/DDBJ whole genome shotgun (WGS) entry which is preliminary data.</text>
</comment>
<dbReference type="InterPro" id="IPR031657">
    <property type="entry name" value="REPA_OB_2"/>
</dbReference>
<dbReference type="CDD" id="cd04475">
    <property type="entry name" value="RPA1_DBD_B"/>
    <property type="match status" value="1"/>
</dbReference>
<evidence type="ECO:0000313" key="15">
    <source>
        <dbReference type="Proteomes" id="UP000664534"/>
    </source>
</evidence>
<dbReference type="InterPro" id="IPR012340">
    <property type="entry name" value="NA-bd_OB-fold"/>
</dbReference>
<keyword evidence="10 11" id="KW-0539">Nucleus</keyword>
<feature type="region of interest" description="Disordered" evidence="12">
    <location>
        <begin position="127"/>
        <end position="170"/>
    </location>
</feature>
<dbReference type="AlphaFoldDB" id="A0A8H3IZ76"/>
<name>A0A8H3IZ76_9LECA</name>
<dbReference type="EMBL" id="CAJPDT010000087">
    <property type="protein sequence ID" value="CAF9935945.1"/>
    <property type="molecule type" value="Genomic_DNA"/>
</dbReference>
<keyword evidence="9 11" id="KW-0238">DNA-binding</keyword>
<keyword evidence="3 11" id="KW-0235">DNA replication</keyword>
<dbReference type="GO" id="GO:0005662">
    <property type="term" value="C:DNA replication factor A complex"/>
    <property type="evidence" value="ECO:0007669"/>
    <property type="project" value="UniProtKB-ARBA"/>
</dbReference>
<dbReference type="CDD" id="cd04476">
    <property type="entry name" value="RPA1_DBD_C"/>
    <property type="match status" value="1"/>
</dbReference>
<organism evidence="14 15">
    <name type="scientific">Imshaugia aleurites</name>
    <dbReference type="NCBI Taxonomy" id="172621"/>
    <lineage>
        <taxon>Eukaryota</taxon>
        <taxon>Fungi</taxon>
        <taxon>Dikarya</taxon>
        <taxon>Ascomycota</taxon>
        <taxon>Pezizomycotina</taxon>
        <taxon>Lecanoromycetes</taxon>
        <taxon>OSLEUM clade</taxon>
        <taxon>Lecanoromycetidae</taxon>
        <taxon>Lecanorales</taxon>
        <taxon>Lecanorineae</taxon>
        <taxon>Parmeliaceae</taxon>
        <taxon>Imshaugia</taxon>
    </lineage>
</organism>
<evidence type="ECO:0000256" key="7">
    <source>
        <dbReference type="ARBA" id="ARBA00022857"/>
    </source>
</evidence>
<dbReference type="SUPFAM" id="SSF50129">
    <property type="entry name" value="GroES-like"/>
    <property type="match status" value="1"/>
</dbReference>
<keyword evidence="15" id="KW-1185">Reference proteome</keyword>
<evidence type="ECO:0000256" key="9">
    <source>
        <dbReference type="ARBA" id="ARBA00023125"/>
    </source>
</evidence>
<keyword evidence="5 11" id="KW-0863">Zinc-finger</keyword>
<dbReference type="GO" id="GO:0003697">
    <property type="term" value="F:single-stranded DNA binding"/>
    <property type="evidence" value="ECO:0007669"/>
    <property type="project" value="UniProtKB-ARBA"/>
</dbReference>
<dbReference type="FunFam" id="2.40.50.140:FF:000117">
    <property type="entry name" value="Replication protein A subunit"/>
    <property type="match status" value="1"/>
</dbReference>
<evidence type="ECO:0000256" key="12">
    <source>
        <dbReference type="SAM" id="MobiDB-lite"/>
    </source>
</evidence>
<evidence type="ECO:0000256" key="11">
    <source>
        <dbReference type="RuleBase" id="RU364130"/>
    </source>
</evidence>
<dbReference type="InterPro" id="IPR036291">
    <property type="entry name" value="NAD(P)-bd_dom_sf"/>
</dbReference>
<dbReference type="CDD" id="cd04477">
    <property type="entry name" value="RPA1N"/>
    <property type="match status" value="1"/>
</dbReference>
<dbReference type="GO" id="GO:0016651">
    <property type="term" value="F:oxidoreductase activity, acting on NAD(P)H"/>
    <property type="evidence" value="ECO:0007669"/>
    <property type="project" value="TreeGrafter"/>
</dbReference>
<comment type="subunit">
    <text evidence="11">Component of the heterotrimeric canonical replication protein A complex (RPA).</text>
</comment>
<dbReference type="InterPro" id="IPR013154">
    <property type="entry name" value="ADH-like_N"/>
</dbReference>
<dbReference type="SUPFAM" id="SSF51735">
    <property type="entry name" value="NAD(P)-binding Rossmann-fold domains"/>
    <property type="match status" value="1"/>
</dbReference>
<accession>A0A8H3IZ76</accession>
<dbReference type="InterPro" id="IPR007199">
    <property type="entry name" value="Rep_factor-A_N"/>
</dbReference>
<feature type="domain" description="Enoyl reductase (ER)" evidence="13">
    <location>
        <begin position="613"/>
        <end position="932"/>
    </location>
</feature>
<evidence type="ECO:0000256" key="3">
    <source>
        <dbReference type="ARBA" id="ARBA00022705"/>
    </source>
</evidence>
<dbReference type="GO" id="GO:0006260">
    <property type="term" value="P:DNA replication"/>
    <property type="evidence" value="ECO:0007669"/>
    <property type="project" value="UniProtKB-KW"/>
</dbReference>
<proteinExistence type="inferred from homology"/>
<dbReference type="InterPro" id="IPR047192">
    <property type="entry name" value="Euk_RPA1_DBD_C"/>
</dbReference>
<dbReference type="GO" id="GO:0006281">
    <property type="term" value="P:DNA repair"/>
    <property type="evidence" value="ECO:0007669"/>
    <property type="project" value="InterPro"/>
</dbReference>
<comment type="similarity">
    <text evidence="2 11">Belongs to the replication factor A protein 1 family.</text>
</comment>
<dbReference type="CDD" id="cd05276">
    <property type="entry name" value="p53_inducible_oxidoreductase"/>
    <property type="match status" value="1"/>
</dbReference>
<dbReference type="InterPro" id="IPR004365">
    <property type="entry name" value="NA-bd_OB_tRNA"/>
</dbReference>
<dbReference type="GO" id="GO:0007004">
    <property type="term" value="P:telomere maintenance via telomerase"/>
    <property type="evidence" value="ECO:0007669"/>
    <property type="project" value="UniProtKB-ARBA"/>
</dbReference>
<keyword evidence="6 11" id="KW-0862">Zinc</keyword>
<evidence type="ECO:0000256" key="10">
    <source>
        <dbReference type="ARBA" id="ARBA00023242"/>
    </source>
</evidence>
<sequence length="935" mass="103479">MASHVVSQVNQGSLAAIFNSSEDPNTAVSQPVLQCVQVKPLAGQQGAPERFRVVFSDINNFVQSMLATQANHVVHDGKLRKGCFVRLKSYQANQVKGKRIIIVLDLDVLEELGECDKIGEPKALEFKAEDDNKPQSTTIATNGFYGNKPAQQQNQQQSLPSRTNPNSSASHANIYPIEALSPYAHKWTIKARCTSKPPIRTWHNKNGEGKLFSVNLLDESGEIKATGFNDQCDALYDVFQEGQVYYITSPCRVNMAKKQFSNVNNDYELSFERDTLVEKAEEQNGVPQVRFNFTNIADLQTVEKDTTIDTIGVLKEIGETGQIVSKTTSKPYDKRDLTLVDNTGYSVKLTIWGDTAQKFDVMPESVVAFKGLKVSDFGGRSLSLLSSGSMTIDPDIDEAHKLKGWYDAQGKNDTFMSHQGMSSVGAAGGRSEVTKSIMQVKEENLGMSENTDYFTTKATIIYVKQDNVSYPACLSEGCNKKVLEVEPGQWRCERCDKTHPKPEHRYIMSINVSDHTGQLWLSCFDDVGRMIMGMSADQLMELKEMDEKAAGDAFQEANCKTFVFKCRAKMDTFQDQQRVRYQVSGANALNYSSECTKLTQMIKEYLDIQHGTGPATSLFINPSVPKPSAKPTDAIVKVKCFGLNRMDLLQREGLYPIPPQAPKTLGVEFSGTIESFGSDAEKEFKVGDEVFGLAYGGAYAEYIAVSTHMLMHRPKELSWEQAAGVPETWITATQAMYLVGGFTPGKSILWHAGASSVSIAGIQLSRIDKASAIYVTAGSQEKIDFCVKELGATAGFNYNTQDWAEEILEATDGKGVDIVIDFIGQNYFQGNLDVAARDGHIVNLGTMSGTKLPAGVDIGAFIRKRIRFEGSSLRSRDEEYQGKLRNTLAEHTAPMIKDGRLKVLVEKVFPWEDVVKAHQLMETNQTKGKIICRID</sequence>
<dbReference type="Pfam" id="PF16900">
    <property type="entry name" value="REPA_OB_2"/>
    <property type="match status" value="1"/>
</dbReference>
<dbReference type="Pfam" id="PF13602">
    <property type="entry name" value="ADH_zinc_N_2"/>
    <property type="match status" value="1"/>
</dbReference>
<dbReference type="FunFam" id="2.40.50.140:FF:000090">
    <property type="entry name" value="Replication protein A subunit"/>
    <property type="match status" value="1"/>
</dbReference>
<dbReference type="OrthoDB" id="1751331at2759"/>
<dbReference type="SUPFAM" id="SSF50249">
    <property type="entry name" value="Nucleic acid-binding proteins"/>
    <property type="match status" value="4"/>
</dbReference>
<dbReference type="InterPro" id="IPR004591">
    <property type="entry name" value="Rfa1"/>
</dbReference>